<keyword evidence="5" id="KW-1185">Reference proteome</keyword>
<comment type="similarity">
    <text evidence="1">Belongs to the GST superfamily.</text>
</comment>
<dbReference type="SFLD" id="SFLDS00019">
    <property type="entry name" value="Glutathione_Transferase_(cytos"/>
    <property type="match status" value="1"/>
</dbReference>
<dbReference type="Gene3D" id="1.20.1050.10">
    <property type="match status" value="1"/>
</dbReference>
<dbReference type="PANTHER" id="PTHR43968:SF8">
    <property type="entry name" value="S-TRANSFERASE, PUTATIVE (AFU_ORTHOLOGUE AFUA_2G00590)-RELATED"/>
    <property type="match status" value="1"/>
</dbReference>
<evidence type="ECO:0000259" key="2">
    <source>
        <dbReference type="PROSITE" id="PS50404"/>
    </source>
</evidence>
<protein>
    <submittedName>
        <fullName evidence="4">Thioredoxin-like protein</fullName>
    </submittedName>
</protein>
<name>A0A2T4B9W2_9HYPO</name>
<dbReference type="PANTHER" id="PTHR43968">
    <property type="match status" value="1"/>
</dbReference>
<dbReference type="InterPro" id="IPR036282">
    <property type="entry name" value="Glutathione-S-Trfase_C_sf"/>
</dbReference>
<dbReference type="Proteomes" id="UP000241546">
    <property type="component" value="Unassembled WGS sequence"/>
</dbReference>
<dbReference type="GeneID" id="36603338"/>
<dbReference type="Gene3D" id="3.40.30.10">
    <property type="entry name" value="Glutaredoxin"/>
    <property type="match status" value="1"/>
</dbReference>
<dbReference type="InterPro" id="IPR004045">
    <property type="entry name" value="Glutathione_S-Trfase_N"/>
</dbReference>
<evidence type="ECO:0000259" key="3">
    <source>
        <dbReference type="PROSITE" id="PS50405"/>
    </source>
</evidence>
<dbReference type="InterPro" id="IPR040079">
    <property type="entry name" value="Glutathione_S-Trfase"/>
</dbReference>
<accession>A0A2T4B9W2</accession>
<feature type="domain" description="GST C-terminal" evidence="3">
    <location>
        <begin position="91"/>
        <end position="223"/>
    </location>
</feature>
<dbReference type="PROSITE" id="PS50405">
    <property type="entry name" value="GST_CTER"/>
    <property type="match status" value="1"/>
</dbReference>
<dbReference type="EMBL" id="KZ680213">
    <property type="protein sequence ID" value="PTB66104.1"/>
    <property type="molecule type" value="Genomic_DNA"/>
</dbReference>
<evidence type="ECO:0000256" key="1">
    <source>
        <dbReference type="ARBA" id="ARBA00007409"/>
    </source>
</evidence>
<dbReference type="CDD" id="cd00570">
    <property type="entry name" value="GST_N_family"/>
    <property type="match status" value="1"/>
</dbReference>
<evidence type="ECO:0000313" key="5">
    <source>
        <dbReference type="Proteomes" id="UP000241546"/>
    </source>
</evidence>
<dbReference type="InterPro" id="IPR010987">
    <property type="entry name" value="Glutathione-S-Trfase_C-like"/>
</dbReference>
<dbReference type="RefSeq" id="XP_024749424.1">
    <property type="nucleotide sequence ID" value="XM_024895220.1"/>
</dbReference>
<dbReference type="InterPro" id="IPR036249">
    <property type="entry name" value="Thioredoxin-like_sf"/>
</dbReference>
<dbReference type="PROSITE" id="PS50404">
    <property type="entry name" value="GST_NTER"/>
    <property type="match status" value="1"/>
</dbReference>
<dbReference type="Pfam" id="PF13409">
    <property type="entry name" value="GST_N_2"/>
    <property type="match status" value="1"/>
</dbReference>
<dbReference type="SUPFAM" id="SSF52833">
    <property type="entry name" value="Thioredoxin-like"/>
    <property type="match status" value="1"/>
</dbReference>
<dbReference type="OrthoDB" id="202840at2759"/>
<organism evidence="4 5">
    <name type="scientific">Trichoderma citrinoviride</name>
    <dbReference type="NCBI Taxonomy" id="58853"/>
    <lineage>
        <taxon>Eukaryota</taxon>
        <taxon>Fungi</taxon>
        <taxon>Dikarya</taxon>
        <taxon>Ascomycota</taxon>
        <taxon>Pezizomycotina</taxon>
        <taxon>Sordariomycetes</taxon>
        <taxon>Hypocreomycetidae</taxon>
        <taxon>Hypocreales</taxon>
        <taxon>Hypocreaceae</taxon>
        <taxon>Trichoderma</taxon>
    </lineage>
</organism>
<evidence type="ECO:0000313" key="4">
    <source>
        <dbReference type="EMBL" id="PTB66104.1"/>
    </source>
</evidence>
<reference evidence="5" key="1">
    <citation type="submission" date="2016-07" db="EMBL/GenBank/DDBJ databases">
        <title>Multiple horizontal gene transfer events from other fungi enriched the ability of initially mycotrophic Trichoderma (Ascomycota) to feed on dead plant biomass.</title>
        <authorList>
            <consortium name="DOE Joint Genome Institute"/>
            <person name="Atanasova L."/>
            <person name="Chenthamara K."/>
            <person name="Zhang J."/>
            <person name="Grujic M."/>
            <person name="Henrissat B."/>
            <person name="Kuo A."/>
            <person name="Aerts A."/>
            <person name="Salamov A."/>
            <person name="Lipzen A."/>
            <person name="Labutti K."/>
            <person name="Barry K."/>
            <person name="Miao Y."/>
            <person name="Rahimi M.J."/>
            <person name="Shen Q."/>
            <person name="Grigoriev I.V."/>
            <person name="Kubicek C.P."/>
            <person name="Druzhinina I.S."/>
        </authorList>
    </citation>
    <scope>NUCLEOTIDE SEQUENCE [LARGE SCALE GENOMIC DNA]</scope>
    <source>
        <strain evidence="5">TUCIM 6016</strain>
    </source>
</reference>
<feature type="domain" description="GST N-terminal" evidence="2">
    <location>
        <begin position="3"/>
        <end position="82"/>
    </location>
</feature>
<proteinExistence type="inferred from homology"/>
<dbReference type="SFLD" id="SFLDG00358">
    <property type="entry name" value="Main_(cytGST)"/>
    <property type="match status" value="1"/>
</dbReference>
<dbReference type="AlphaFoldDB" id="A0A2T4B9W2"/>
<dbReference type="InterPro" id="IPR050983">
    <property type="entry name" value="GST_Omega/HSP26"/>
</dbReference>
<gene>
    <name evidence="4" type="ORF">BBK36DRAFT_1168732</name>
</gene>
<dbReference type="SUPFAM" id="SSF47616">
    <property type="entry name" value="GST C-terminal domain-like"/>
    <property type="match status" value="1"/>
</dbReference>
<dbReference type="GO" id="GO:0005737">
    <property type="term" value="C:cytoplasm"/>
    <property type="evidence" value="ECO:0007669"/>
    <property type="project" value="TreeGrafter"/>
</dbReference>
<sequence>MTASIKLYTNHGCPWAHRAHIALAELKLPFEEEIIDLSVPRTADYLAVNPRGLVPSLSYNGHIITESAIVAQFLADAYPSHLIPNSGTPETALARARINFFVDTFFSKAHPHYHKALFAKSEEEAEQAAAEFVKQLEKEVEPLLGDAGPYFAGSKTLTLAEVLTGSFILRLLALPKNGVGPETLVKDLPAKTPNFYKWATAVVEHPSVNGIWDEESVVAKTKARLAKLKI</sequence>